<evidence type="ECO:0000256" key="15">
    <source>
        <dbReference type="PIRNR" id="PIRNR007828"/>
    </source>
</evidence>
<comment type="similarity">
    <text evidence="3 15">Belongs to the peptidase M49 family.</text>
</comment>
<evidence type="ECO:0000313" key="18">
    <source>
        <dbReference type="EMBL" id="KAK3168849.1"/>
    </source>
</evidence>
<evidence type="ECO:0000256" key="8">
    <source>
        <dbReference type="ARBA" id="ARBA00022670"/>
    </source>
</evidence>
<accession>A0AAE0DGN2</accession>
<dbReference type="GO" id="GO:0005737">
    <property type="term" value="C:cytoplasm"/>
    <property type="evidence" value="ECO:0007669"/>
    <property type="project" value="UniProtKB-SubCell"/>
</dbReference>
<evidence type="ECO:0000256" key="9">
    <source>
        <dbReference type="ARBA" id="ARBA00022723"/>
    </source>
</evidence>
<feature type="active site" evidence="16">
    <location>
        <position position="453"/>
    </location>
</feature>
<evidence type="ECO:0000256" key="17">
    <source>
        <dbReference type="PIRSR" id="PIRSR007828-2"/>
    </source>
</evidence>
<dbReference type="Pfam" id="PF03571">
    <property type="entry name" value="Peptidase_M49"/>
    <property type="match status" value="1"/>
</dbReference>
<evidence type="ECO:0000256" key="3">
    <source>
        <dbReference type="ARBA" id="ARBA00010200"/>
    </source>
</evidence>
<dbReference type="Proteomes" id="UP001276659">
    <property type="component" value="Unassembled WGS sequence"/>
</dbReference>
<feature type="binding site" evidence="17">
    <location>
        <position position="452"/>
    </location>
    <ligand>
        <name>Zn(2+)</name>
        <dbReference type="ChEBI" id="CHEBI:29105"/>
        <note>catalytic</note>
    </ligand>
</feature>
<comment type="subcellular location">
    <subcellularLocation>
        <location evidence="2">Cytoplasm</location>
    </subcellularLocation>
</comment>
<evidence type="ECO:0000256" key="10">
    <source>
        <dbReference type="ARBA" id="ARBA00022801"/>
    </source>
</evidence>
<evidence type="ECO:0000256" key="13">
    <source>
        <dbReference type="ARBA" id="ARBA00031288"/>
    </source>
</evidence>
<protein>
    <recommendedName>
        <fullName evidence="5 15">Dipeptidyl peptidase 3</fullName>
        <ecNumber evidence="4 15">3.4.14.4</ecNumber>
    </recommendedName>
    <alternativeName>
        <fullName evidence="13 15">Dipeptidyl aminopeptidase III</fullName>
    </alternativeName>
    <alternativeName>
        <fullName evidence="14 15">Dipeptidyl peptidase III</fullName>
    </alternativeName>
</protein>
<dbReference type="InterPro" id="IPR039461">
    <property type="entry name" value="Peptidase_M49"/>
</dbReference>
<dbReference type="Gene3D" id="3.30.70.2600">
    <property type="match status" value="1"/>
</dbReference>
<keyword evidence="19" id="KW-1185">Reference proteome</keyword>
<keyword evidence="6 15" id="KW-0031">Aminopeptidase</keyword>
<evidence type="ECO:0000256" key="7">
    <source>
        <dbReference type="ARBA" id="ARBA00022490"/>
    </source>
</evidence>
<dbReference type="GO" id="GO:0008235">
    <property type="term" value="F:metalloexopeptidase activity"/>
    <property type="evidence" value="ECO:0007669"/>
    <property type="project" value="InterPro"/>
</dbReference>
<evidence type="ECO:0000256" key="6">
    <source>
        <dbReference type="ARBA" id="ARBA00022438"/>
    </source>
</evidence>
<keyword evidence="9 15" id="KW-0479">Metal-binding</keyword>
<organism evidence="18 19">
    <name type="scientific">Lepraria neglecta</name>
    <dbReference type="NCBI Taxonomy" id="209136"/>
    <lineage>
        <taxon>Eukaryota</taxon>
        <taxon>Fungi</taxon>
        <taxon>Dikarya</taxon>
        <taxon>Ascomycota</taxon>
        <taxon>Pezizomycotina</taxon>
        <taxon>Lecanoromycetes</taxon>
        <taxon>OSLEUM clade</taxon>
        <taxon>Lecanoromycetidae</taxon>
        <taxon>Lecanorales</taxon>
        <taxon>Lecanorineae</taxon>
        <taxon>Stereocaulaceae</taxon>
        <taxon>Lepraria</taxon>
    </lineage>
</organism>
<dbReference type="InterPro" id="IPR005317">
    <property type="entry name" value="Dipeptidyl-peptase3"/>
</dbReference>
<keyword evidence="7 15" id="KW-0963">Cytoplasm</keyword>
<dbReference type="AlphaFoldDB" id="A0AAE0DGN2"/>
<name>A0AAE0DGN2_9LECA</name>
<dbReference type="PANTHER" id="PTHR23422:SF11">
    <property type="entry name" value="DIPEPTIDYL PEPTIDASE 3"/>
    <property type="match status" value="1"/>
</dbReference>
<comment type="catalytic activity">
    <reaction evidence="1 15">
        <text>Release of an N-terminal dipeptide from a peptide comprising four or more residues, with broad specificity. Also acts on dipeptidyl 2-naphthylamides.</text>
        <dbReference type="EC" id="3.4.14.4"/>
    </reaction>
</comment>
<dbReference type="PIRSF" id="PIRSF007828">
    <property type="entry name" value="Dipeptidyl-peptidase_III"/>
    <property type="match status" value="1"/>
</dbReference>
<dbReference type="EMBL" id="JASNWA010000010">
    <property type="protein sequence ID" value="KAK3168849.1"/>
    <property type="molecule type" value="Genomic_DNA"/>
</dbReference>
<evidence type="ECO:0000256" key="2">
    <source>
        <dbReference type="ARBA" id="ARBA00004496"/>
    </source>
</evidence>
<feature type="binding site" evidence="17">
    <location>
        <position position="457"/>
    </location>
    <ligand>
        <name>Zn(2+)</name>
        <dbReference type="ChEBI" id="CHEBI:29105"/>
        <note>catalytic</note>
    </ligand>
</feature>
<evidence type="ECO:0000256" key="16">
    <source>
        <dbReference type="PIRSR" id="PIRSR007828-1"/>
    </source>
</evidence>
<keyword evidence="8 15" id="KW-0645">Protease</keyword>
<dbReference type="GO" id="GO:0004177">
    <property type="term" value="F:aminopeptidase activity"/>
    <property type="evidence" value="ECO:0007669"/>
    <property type="project" value="UniProtKB-KW"/>
</dbReference>
<evidence type="ECO:0000256" key="14">
    <source>
        <dbReference type="ARBA" id="ARBA00032119"/>
    </source>
</evidence>
<dbReference type="Gene3D" id="3.30.540.30">
    <property type="match status" value="3"/>
</dbReference>
<feature type="binding site" evidence="17">
    <location>
        <position position="511"/>
    </location>
    <ligand>
        <name>Zn(2+)</name>
        <dbReference type="ChEBI" id="CHEBI:29105"/>
        <note>catalytic</note>
    </ligand>
</feature>
<dbReference type="GO" id="GO:0008239">
    <property type="term" value="F:dipeptidyl-peptidase activity"/>
    <property type="evidence" value="ECO:0007669"/>
    <property type="project" value="UniProtKB-UniRule"/>
</dbReference>
<keyword evidence="11 15" id="KW-0862">Zinc</keyword>
<dbReference type="EC" id="3.4.14.4" evidence="4 15"/>
<gene>
    <name evidence="18" type="ORF">OEA41_005297</name>
</gene>
<dbReference type="FunFam" id="3.30.540.30:FF:000002">
    <property type="entry name" value="Dipeptidyl peptidase 3"/>
    <property type="match status" value="1"/>
</dbReference>
<evidence type="ECO:0000256" key="5">
    <source>
        <dbReference type="ARBA" id="ARBA00014713"/>
    </source>
</evidence>
<sequence>MDVSQYYADSPPTVVPLAIKPHFETLTDEQKLYAHYISRAAFHGTRIILRQVSPESEPIYDLIISLHKYCAGNWTDLAKEAGIEHIELQHFLAYASQFLGNLGNYKGFGDSKFVPRCTPYTIEKIASMDENAKKACEKCITAIYADTELPALMHFGFPGQGHMSNYYPDSPDVSKEEIEQVGEFLGTKKLLPENTRLRKTKDGDYEVLIASGLSKPDSVPELTKAEVNEVRGNTVWEIDSGPLKGRKVSIVFGDHEEEMAKVALNIKKAGRYTANDTQKKMMDAYSLSFGTGSLIIFKESQKLWVKDLGPDVESNIGFIETYRDPAGIRGEWEGFVAMVNKERTAAFQKLVAAAPAMIPKLPWPADFEIDEFTPPDFTSLEVLSFASSGIPAGINIPNYDDIRQDIGFKNVSLGNVLSAKAPNEPIPFIRPEDLEVYQENRDAAFEVQVGIHELLGHGTGKLLRETSPGVHNFNHSSPPINPITGEAITTHYKPNETYSSVFGALSSSYEECRAECVAMALSCDFNILKIFGFDTGKGDVDMNSKTGDVLYTSYLSMARAGIVAMELWDPKSHKWGQIHMQARYGILKTFLEAGDGFCVLDYKNEDLSDLTIKLDRSKILSHGRPAVEQVLQKLHIYKCIADVESARKFYDELTGVEGAFWAEKVRGQVLKKKTPRKVFVQANTVEKDGKVELREYEASLEGMIRSWGERDV</sequence>
<evidence type="ECO:0000256" key="11">
    <source>
        <dbReference type="ARBA" id="ARBA00022833"/>
    </source>
</evidence>
<evidence type="ECO:0000256" key="1">
    <source>
        <dbReference type="ARBA" id="ARBA00001336"/>
    </source>
</evidence>
<dbReference type="GO" id="GO:0006508">
    <property type="term" value="P:proteolysis"/>
    <property type="evidence" value="ECO:0007669"/>
    <property type="project" value="UniProtKB-KW"/>
</dbReference>
<evidence type="ECO:0000313" key="19">
    <source>
        <dbReference type="Proteomes" id="UP001276659"/>
    </source>
</evidence>
<reference evidence="18" key="1">
    <citation type="submission" date="2022-11" db="EMBL/GenBank/DDBJ databases">
        <title>Chromosomal genome sequence assembly and mating type (MAT) locus characterization of the leprose asexual lichenized fungus Lepraria neglecta (Nyl.) Erichsen.</title>
        <authorList>
            <person name="Allen J.L."/>
            <person name="Pfeffer B."/>
        </authorList>
    </citation>
    <scope>NUCLEOTIDE SEQUENCE</scope>
    <source>
        <strain evidence="18">Allen 5258</strain>
    </source>
</reference>
<proteinExistence type="inferred from homology"/>
<comment type="caution">
    <text evidence="18">The sequence shown here is derived from an EMBL/GenBank/DDBJ whole genome shotgun (WGS) entry which is preliminary data.</text>
</comment>
<evidence type="ECO:0000256" key="12">
    <source>
        <dbReference type="ARBA" id="ARBA00023049"/>
    </source>
</evidence>
<keyword evidence="12 15" id="KW-0482">Metalloprotease</keyword>
<dbReference type="GO" id="GO:0046872">
    <property type="term" value="F:metal ion binding"/>
    <property type="evidence" value="ECO:0007669"/>
    <property type="project" value="UniProtKB-KW"/>
</dbReference>
<keyword evidence="10 15" id="KW-0378">Hydrolase</keyword>
<evidence type="ECO:0000256" key="4">
    <source>
        <dbReference type="ARBA" id="ARBA00012063"/>
    </source>
</evidence>
<dbReference type="FunFam" id="3.30.540.30:FF:000001">
    <property type="entry name" value="Dipeptidyl peptidase 3"/>
    <property type="match status" value="1"/>
</dbReference>
<comment type="cofactor">
    <cofactor evidence="15 17">
        <name>Zn(2+)</name>
        <dbReference type="ChEBI" id="CHEBI:29105"/>
    </cofactor>
    <text evidence="15 17">Binds 1 zinc ion per subunit.</text>
</comment>
<dbReference type="PANTHER" id="PTHR23422">
    <property type="entry name" value="DIPEPTIDYL PEPTIDASE III-RELATED"/>
    <property type="match status" value="1"/>
</dbReference>